<dbReference type="Ensembl" id="ENSCPVT00000025998.1">
    <property type="protein sequence ID" value="ENSCPVP00000025655.1"/>
    <property type="gene ID" value="ENSCPVG00000017319.1"/>
</dbReference>
<feature type="compositionally biased region" description="Basic and acidic residues" evidence="1">
    <location>
        <begin position="103"/>
        <end position="124"/>
    </location>
</feature>
<reference evidence="2" key="3">
    <citation type="submission" date="2025-09" db="UniProtKB">
        <authorList>
            <consortium name="Ensembl"/>
        </authorList>
    </citation>
    <scope>IDENTIFICATION</scope>
</reference>
<accession>A0A8U8B7Z7</accession>
<feature type="region of interest" description="Disordered" evidence="1">
    <location>
        <begin position="223"/>
        <end position="274"/>
    </location>
</feature>
<sequence>GPGGTEPGCPRGTPGMASPANPSLSHGPEGPAGTRGSVQPSSRPSAAQRRGSRRGRGALDRADGLWTGQRGSGQGRWAPDLAEGFWTGQRGSGPGRGAPDGAEELRTGQRSSGHDRGAPDRAEGLRTGQRGSGPGRGPLWPGAAARPWAGAGNGRASFSTPARSAGTVLLGWAGTTLPAALAPTPGTTRRCQSSLLNPHPMPPCILLACVKGSFYSVRSSKTGSRQGGCLEQSPQLLTPAQAKPAPSPWPQGPAASTAALTLPCSTSQLSPTAS</sequence>
<feature type="compositionally biased region" description="Low complexity" evidence="1">
    <location>
        <begin position="39"/>
        <end position="49"/>
    </location>
</feature>
<evidence type="ECO:0000313" key="3">
    <source>
        <dbReference type="Proteomes" id="UP000694382"/>
    </source>
</evidence>
<organism evidence="2 3">
    <name type="scientific">Geospiza parvula</name>
    <name type="common">Small tree-finch</name>
    <name type="synonym">Camarhynchus parvulus</name>
    <dbReference type="NCBI Taxonomy" id="87175"/>
    <lineage>
        <taxon>Eukaryota</taxon>
        <taxon>Metazoa</taxon>
        <taxon>Chordata</taxon>
        <taxon>Craniata</taxon>
        <taxon>Vertebrata</taxon>
        <taxon>Euteleostomi</taxon>
        <taxon>Archelosauria</taxon>
        <taxon>Archosauria</taxon>
        <taxon>Dinosauria</taxon>
        <taxon>Saurischia</taxon>
        <taxon>Theropoda</taxon>
        <taxon>Coelurosauria</taxon>
        <taxon>Aves</taxon>
        <taxon>Neognathae</taxon>
        <taxon>Neoaves</taxon>
        <taxon>Telluraves</taxon>
        <taxon>Australaves</taxon>
        <taxon>Passeriformes</taxon>
        <taxon>Thraupidae</taxon>
        <taxon>Camarhynchus</taxon>
    </lineage>
</organism>
<proteinExistence type="predicted"/>
<keyword evidence="3" id="KW-1185">Reference proteome</keyword>
<dbReference type="Proteomes" id="UP000694382">
    <property type="component" value="Chromosome Z"/>
</dbReference>
<evidence type="ECO:0000256" key="1">
    <source>
        <dbReference type="SAM" id="MobiDB-lite"/>
    </source>
</evidence>
<protein>
    <submittedName>
        <fullName evidence="2">Uncharacterized protein</fullName>
    </submittedName>
</protein>
<feature type="compositionally biased region" description="Low complexity" evidence="1">
    <location>
        <begin position="137"/>
        <end position="156"/>
    </location>
</feature>
<feature type="compositionally biased region" description="Polar residues" evidence="1">
    <location>
        <begin position="263"/>
        <end position="274"/>
    </location>
</feature>
<reference evidence="2" key="1">
    <citation type="submission" date="2020-02" db="EMBL/GenBank/DDBJ databases">
        <authorList>
            <person name="Enbody D E."/>
            <person name="Pettersson E M."/>
        </authorList>
    </citation>
    <scope>NUCLEOTIDE SEQUENCE [LARGE SCALE GENOMIC DNA]</scope>
</reference>
<name>A0A8U8B7Z7_GEOPR</name>
<feature type="region of interest" description="Disordered" evidence="1">
    <location>
        <begin position="1"/>
        <end position="157"/>
    </location>
</feature>
<reference evidence="2" key="2">
    <citation type="submission" date="2025-08" db="UniProtKB">
        <authorList>
            <consortium name="Ensembl"/>
        </authorList>
    </citation>
    <scope>IDENTIFICATION</scope>
</reference>
<dbReference type="AlphaFoldDB" id="A0A8U8B7Z7"/>
<evidence type="ECO:0000313" key="2">
    <source>
        <dbReference type="Ensembl" id="ENSCPVP00000025655.1"/>
    </source>
</evidence>